<evidence type="ECO:0000313" key="2">
    <source>
        <dbReference type="Proteomes" id="UP000283383"/>
    </source>
</evidence>
<organism evidence="1 2">
    <name type="scientific">Golovinomyces cichoracearum</name>
    <dbReference type="NCBI Taxonomy" id="62708"/>
    <lineage>
        <taxon>Eukaryota</taxon>
        <taxon>Fungi</taxon>
        <taxon>Dikarya</taxon>
        <taxon>Ascomycota</taxon>
        <taxon>Pezizomycotina</taxon>
        <taxon>Leotiomycetes</taxon>
        <taxon>Erysiphales</taxon>
        <taxon>Erysiphaceae</taxon>
        <taxon>Golovinomyces</taxon>
    </lineage>
</organism>
<gene>
    <name evidence="1" type="ORF">GcM3_134006</name>
</gene>
<dbReference type="AlphaFoldDB" id="A0A420I3C4"/>
<reference evidence="1 2" key="1">
    <citation type="journal article" date="2018" name="BMC Genomics">
        <title>Comparative genome analyses reveal sequence features reflecting distinct modes of host-adaptation between dicot and monocot powdery mildew.</title>
        <authorList>
            <person name="Wu Y."/>
            <person name="Ma X."/>
            <person name="Pan Z."/>
            <person name="Kale S.D."/>
            <person name="Song Y."/>
            <person name="King H."/>
            <person name="Zhang Q."/>
            <person name="Presley C."/>
            <person name="Deng X."/>
            <person name="Wei C.I."/>
            <person name="Xiao S."/>
        </authorList>
    </citation>
    <scope>NUCLEOTIDE SEQUENCE [LARGE SCALE GENOMIC DNA]</scope>
    <source>
        <strain evidence="1">UMSG3</strain>
    </source>
</reference>
<keyword evidence="2" id="KW-1185">Reference proteome</keyword>
<protein>
    <submittedName>
        <fullName evidence="1">Uncharacterized protein</fullName>
    </submittedName>
</protein>
<sequence length="110" mass="12488">MERDSSDSFVPTSVEPITSGGFIGTHIMPSLQQGQSAHAEKNKKRSQIINTRSFEISPYRMEKRRGIHELHINEFLILPLGIYGRIEISKVGSDQISHHYKEIPLNLGIF</sequence>
<name>A0A420I3C4_9PEZI</name>
<dbReference type="Proteomes" id="UP000283383">
    <property type="component" value="Unassembled WGS sequence"/>
</dbReference>
<dbReference type="EMBL" id="MCBQ01013425">
    <property type="protein sequence ID" value="RKF64185.1"/>
    <property type="molecule type" value="Genomic_DNA"/>
</dbReference>
<proteinExistence type="predicted"/>
<accession>A0A420I3C4</accession>
<evidence type="ECO:0000313" key="1">
    <source>
        <dbReference type="EMBL" id="RKF64185.1"/>
    </source>
</evidence>
<comment type="caution">
    <text evidence="1">The sequence shown here is derived from an EMBL/GenBank/DDBJ whole genome shotgun (WGS) entry which is preliminary data.</text>
</comment>